<evidence type="ECO:0000256" key="4">
    <source>
        <dbReference type="ARBA" id="ARBA00022692"/>
    </source>
</evidence>
<sequence length="212" mass="23310">MADTVEVRFKDDSDRRASSGEVSGRPPSITDKPMFNPPVASSTPSREETLVAAGIGQRPDDPEMPCLTIRMWVIGIAFCLIGSGVNTLFTFRFPAVTLSQSAIQLLSYPVGRVWHMAVPDWGVTVPGGARYSLNPGPFNYKENILIYILANLSFLTRLSADVLTEQRVFYGLNLGWGFEITITLATLLFGFALAGLSRSIIVEPPRLMWPDL</sequence>
<dbReference type="EMBL" id="ANFO01000364">
    <property type="protein sequence ID" value="KGQ10078.1"/>
    <property type="molecule type" value="Genomic_DNA"/>
</dbReference>
<comment type="subcellular location">
    <subcellularLocation>
        <location evidence="1">Membrane</location>
        <topology evidence="1">Multi-pass membrane protein</topology>
    </subcellularLocation>
</comment>
<keyword evidence="7 10" id="KW-1133">Transmembrane helix</keyword>
<feature type="transmembrane region" description="Helical" evidence="10">
    <location>
        <begin position="180"/>
        <end position="201"/>
    </location>
</feature>
<dbReference type="AlphaFoldDB" id="A0A0A2VR51"/>
<evidence type="ECO:0000256" key="1">
    <source>
        <dbReference type="ARBA" id="ARBA00004141"/>
    </source>
</evidence>
<dbReference type="InterPro" id="IPR004813">
    <property type="entry name" value="OPT"/>
</dbReference>
<keyword evidence="5" id="KW-0571">Peptide transport</keyword>
<name>A0A0A2VR51_BEABA</name>
<dbReference type="NCBIfam" id="TIGR00728">
    <property type="entry name" value="OPT_sfam"/>
    <property type="match status" value="1"/>
</dbReference>
<organism evidence="11 12">
    <name type="scientific">Beauveria bassiana D1-5</name>
    <dbReference type="NCBI Taxonomy" id="1245745"/>
    <lineage>
        <taxon>Eukaryota</taxon>
        <taxon>Fungi</taxon>
        <taxon>Dikarya</taxon>
        <taxon>Ascomycota</taxon>
        <taxon>Pezizomycotina</taxon>
        <taxon>Sordariomycetes</taxon>
        <taxon>Hypocreomycetidae</taxon>
        <taxon>Hypocreales</taxon>
        <taxon>Cordycipitaceae</taxon>
        <taxon>Beauveria</taxon>
    </lineage>
</organism>
<evidence type="ECO:0000256" key="5">
    <source>
        <dbReference type="ARBA" id="ARBA00022856"/>
    </source>
</evidence>
<dbReference type="HOGENOM" id="CLU_102047_0_0_1"/>
<evidence type="ECO:0000256" key="9">
    <source>
        <dbReference type="SAM" id="MobiDB-lite"/>
    </source>
</evidence>
<gene>
    <name evidence="11" type="ORF">BBAD15_g4577</name>
</gene>
<keyword evidence="6" id="KW-0653">Protein transport</keyword>
<feature type="transmembrane region" description="Helical" evidence="10">
    <location>
        <begin position="69"/>
        <end position="91"/>
    </location>
</feature>
<feature type="compositionally biased region" description="Basic and acidic residues" evidence="9">
    <location>
        <begin position="1"/>
        <end position="18"/>
    </location>
</feature>
<keyword evidence="3" id="KW-0813">Transport</keyword>
<keyword evidence="4 10" id="KW-0812">Transmembrane</keyword>
<evidence type="ECO:0000313" key="12">
    <source>
        <dbReference type="Proteomes" id="UP000030106"/>
    </source>
</evidence>
<dbReference type="Proteomes" id="UP000030106">
    <property type="component" value="Unassembled WGS sequence"/>
</dbReference>
<proteinExistence type="inferred from homology"/>
<feature type="region of interest" description="Disordered" evidence="9">
    <location>
        <begin position="1"/>
        <end position="45"/>
    </location>
</feature>
<accession>A0A0A2VR51</accession>
<evidence type="ECO:0000256" key="10">
    <source>
        <dbReference type="SAM" id="Phobius"/>
    </source>
</evidence>
<dbReference type="PANTHER" id="PTHR22601">
    <property type="entry name" value="ISP4 LIKE PROTEIN"/>
    <property type="match status" value="1"/>
</dbReference>
<evidence type="ECO:0000313" key="11">
    <source>
        <dbReference type="EMBL" id="KGQ10078.1"/>
    </source>
</evidence>
<comment type="caution">
    <text evidence="11">The sequence shown here is derived from an EMBL/GenBank/DDBJ whole genome shotgun (WGS) entry which is preliminary data.</text>
</comment>
<comment type="similarity">
    <text evidence="2">Belongs to the oligopeptide OPT transporter family.</text>
</comment>
<evidence type="ECO:0000256" key="7">
    <source>
        <dbReference type="ARBA" id="ARBA00022989"/>
    </source>
</evidence>
<dbReference type="GO" id="GO:0015031">
    <property type="term" value="P:protein transport"/>
    <property type="evidence" value="ECO:0007669"/>
    <property type="project" value="UniProtKB-KW"/>
</dbReference>
<evidence type="ECO:0000256" key="8">
    <source>
        <dbReference type="ARBA" id="ARBA00023136"/>
    </source>
</evidence>
<protein>
    <submittedName>
        <fullName evidence="11">Sexual differentiation process protein isp4</fullName>
    </submittedName>
</protein>
<dbReference type="InterPro" id="IPR004648">
    <property type="entry name" value="Oligpept_transpt"/>
</dbReference>
<evidence type="ECO:0000256" key="2">
    <source>
        <dbReference type="ARBA" id="ARBA00008807"/>
    </source>
</evidence>
<dbReference type="Pfam" id="PF03169">
    <property type="entry name" value="OPT"/>
    <property type="match status" value="1"/>
</dbReference>
<keyword evidence="8 10" id="KW-0472">Membrane</keyword>
<dbReference type="GO" id="GO:0016020">
    <property type="term" value="C:membrane"/>
    <property type="evidence" value="ECO:0007669"/>
    <property type="project" value="UniProtKB-SubCell"/>
</dbReference>
<evidence type="ECO:0000256" key="6">
    <source>
        <dbReference type="ARBA" id="ARBA00022927"/>
    </source>
</evidence>
<dbReference type="GO" id="GO:0035673">
    <property type="term" value="F:oligopeptide transmembrane transporter activity"/>
    <property type="evidence" value="ECO:0007669"/>
    <property type="project" value="InterPro"/>
</dbReference>
<reference evidence="11 12" key="1">
    <citation type="submission" date="2012-10" db="EMBL/GenBank/DDBJ databases">
        <title>Genome sequencing and analysis of entomopathogenic fungi Beauveria bassiana D1-5.</title>
        <authorList>
            <person name="Li Q."/>
            <person name="Wang L."/>
            <person name="Zhang Z."/>
            <person name="Wang Q."/>
            <person name="Ren J."/>
            <person name="Wang M."/>
            <person name="Xu W."/>
            <person name="Wang J."/>
            <person name="Lu Y."/>
            <person name="Du Q."/>
            <person name="Sun Z."/>
        </authorList>
    </citation>
    <scope>NUCLEOTIDE SEQUENCE [LARGE SCALE GENOMIC DNA]</scope>
    <source>
        <strain evidence="11 12">D1-5</strain>
    </source>
</reference>
<evidence type="ECO:0000256" key="3">
    <source>
        <dbReference type="ARBA" id="ARBA00022448"/>
    </source>
</evidence>